<evidence type="ECO:0000259" key="3">
    <source>
        <dbReference type="Pfam" id="PF01103"/>
    </source>
</evidence>
<dbReference type="Gene3D" id="2.40.160.50">
    <property type="entry name" value="membrane protein fhac: a member of the omp85/tpsb transporter family"/>
    <property type="match status" value="1"/>
</dbReference>
<dbReference type="RefSeq" id="WP_348392514.1">
    <property type="nucleotide sequence ID" value="NZ_CP134145.1"/>
</dbReference>
<accession>A0ABY9TX68</accession>
<dbReference type="EMBL" id="CP134145">
    <property type="protein sequence ID" value="WNC73402.1"/>
    <property type="molecule type" value="Genomic_DNA"/>
</dbReference>
<keyword evidence="2" id="KW-0472">Membrane</keyword>
<proteinExistence type="predicted"/>
<keyword evidence="5" id="KW-1185">Reference proteome</keyword>
<gene>
    <name evidence="4" type="ORF">RGQ13_05255</name>
</gene>
<dbReference type="Pfam" id="PF01103">
    <property type="entry name" value="Omp85"/>
    <property type="match status" value="1"/>
</dbReference>
<evidence type="ECO:0000256" key="1">
    <source>
        <dbReference type="ARBA" id="ARBA00004370"/>
    </source>
</evidence>
<sequence length="430" mass="48144">MINFKLLLLVFTLISTLAYGNNLARDISAKGDIESQSLIIPYGFYNDSTEVAAAMVFINSGYFQPQAVTLFNVFAGTNSTYSVFGALKDFQVTSFDRLFVDTTLLVSSWGELDSYQAGNPAFPDEIAGSIGSDKDNFIVANGDDNFLRLTFKYLLPIGHGKNTAIHQFRTDRGLLVPGYEAGGDHWNPLTSGRTTFIVQPFYREQDFEDDNNNEFYNITSGIKFELEYDNSDWYVNPTKGSIMSLSVARDWGAEEESSTWTSIQFEYSKFISFGENDDARQRTLGFNVWTSDVPTSDSYHLKGNNKIFHTAPLFEGSTLGGIDRQRGFPSNRFHDRSAINYSVEYRYTPVSNPFVDMPLIKKLHIPFWQIVAFTEVGSVADNWSISDLHHKMKVSLGAGIRVSVSGLIIRVDAAGSDEGGELQMFFGHTF</sequence>
<reference evidence="5" key="1">
    <citation type="submission" date="2023-09" db="EMBL/GenBank/DDBJ databases">
        <authorList>
            <person name="Li S."/>
            <person name="Li X."/>
            <person name="Zhang C."/>
            <person name="Zhao Z."/>
        </authorList>
    </citation>
    <scope>NUCLEOTIDE SEQUENCE [LARGE SCALE GENOMIC DNA]</scope>
    <source>
        <strain evidence="5">SQ149</strain>
    </source>
</reference>
<evidence type="ECO:0000256" key="2">
    <source>
        <dbReference type="ARBA" id="ARBA00023136"/>
    </source>
</evidence>
<dbReference type="Proteomes" id="UP001258994">
    <property type="component" value="Chromosome"/>
</dbReference>
<evidence type="ECO:0000313" key="5">
    <source>
        <dbReference type="Proteomes" id="UP001258994"/>
    </source>
</evidence>
<organism evidence="4 5">
    <name type="scientific">Thalassotalea psychrophila</name>
    <dbReference type="NCBI Taxonomy" id="3065647"/>
    <lineage>
        <taxon>Bacteria</taxon>
        <taxon>Pseudomonadati</taxon>
        <taxon>Pseudomonadota</taxon>
        <taxon>Gammaproteobacteria</taxon>
        <taxon>Alteromonadales</taxon>
        <taxon>Colwelliaceae</taxon>
        <taxon>Thalassotalea</taxon>
    </lineage>
</organism>
<evidence type="ECO:0000313" key="4">
    <source>
        <dbReference type="EMBL" id="WNC73402.1"/>
    </source>
</evidence>
<dbReference type="InterPro" id="IPR000184">
    <property type="entry name" value="Bac_surfAg_D15"/>
</dbReference>
<feature type="domain" description="Bacterial surface antigen (D15)" evidence="3">
    <location>
        <begin position="210"/>
        <end position="415"/>
    </location>
</feature>
<comment type="subcellular location">
    <subcellularLocation>
        <location evidence="1">Membrane</location>
    </subcellularLocation>
</comment>
<name>A0ABY9TX68_9GAMM</name>
<protein>
    <submittedName>
        <fullName evidence="4">BamA/TamA family outer membrane protein</fullName>
    </submittedName>
</protein>